<dbReference type="Gene3D" id="1.10.10.10">
    <property type="entry name" value="Winged helix-like DNA-binding domain superfamily/Winged helix DNA-binding domain"/>
    <property type="match status" value="1"/>
</dbReference>
<accession>A0A323UC34</accession>
<dbReference type="GO" id="GO:0003700">
    <property type="term" value="F:DNA-binding transcription factor activity"/>
    <property type="evidence" value="ECO:0007669"/>
    <property type="project" value="InterPro"/>
</dbReference>
<evidence type="ECO:0000256" key="2">
    <source>
        <dbReference type="ARBA" id="ARBA00009437"/>
    </source>
</evidence>
<evidence type="ECO:0000256" key="4">
    <source>
        <dbReference type="ARBA" id="ARBA00023125"/>
    </source>
</evidence>
<dbReference type="InterPro" id="IPR036388">
    <property type="entry name" value="WH-like_DNA-bd_sf"/>
</dbReference>
<dbReference type="Pfam" id="PF03466">
    <property type="entry name" value="LysR_substrate"/>
    <property type="match status" value="1"/>
</dbReference>
<dbReference type="PANTHER" id="PTHR30419:SF2">
    <property type="entry name" value="LYSR FAMILY TRANSCRIPTIONAL REGULATOR"/>
    <property type="match status" value="1"/>
</dbReference>
<dbReference type="PANTHER" id="PTHR30419">
    <property type="entry name" value="HTH-TYPE TRANSCRIPTIONAL REGULATOR YBHD"/>
    <property type="match status" value="1"/>
</dbReference>
<dbReference type="InterPro" id="IPR050950">
    <property type="entry name" value="HTH-type_LysR_regulators"/>
</dbReference>
<dbReference type="PROSITE" id="PS50931">
    <property type="entry name" value="HTH_LYSR"/>
    <property type="match status" value="1"/>
</dbReference>
<protein>
    <submittedName>
        <fullName evidence="7">LysR family transcriptional regulator</fullName>
    </submittedName>
</protein>
<keyword evidence="4" id="KW-0238">DNA-binding</keyword>
<feature type="domain" description="HTH lysR-type" evidence="6">
    <location>
        <begin position="3"/>
        <end position="60"/>
    </location>
</feature>
<name>A0A323UC34_RHOPL</name>
<dbReference type="CDD" id="cd08421">
    <property type="entry name" value="PBP2_LTTR_like_1"/>
    <property type="match status" value="1"/>
</dbReference>
<dbReference type="SUPFAM" id="SSF46785">
    <property type="entry name" value="Winged helix' DNA-binding domain"/>
    <property type="match status" value="1"/>
</dbReference>
<sequence>MRFDLTDLGLFLAVIEAGSITRGAAEAGLSLPAASERLRDMEAVGEVLLLHRGRRGVVPTEAGEALAHHARTILHQIADMRGELGRYAKGMRASVRILANTAAMTEHLPERLATWMAQHPRVDVDLKERQSFEIARSVSAGFAEIGILSGAAATGGLTLRPFAVDRLVAVLAPGHALAGKPQLRFSDLLDHHFVGLTGGALQQHLEMQAARLGAKIKLRVALRSFDGICRLAGEGVGIGIVPEAAARRSKRSAGIAIARLQDDWATRRLSVCVRSEPELTPLARSLFQHLASRPSSRLR</sequence>
<dbReference type="InterPro" id="IPR036390">
    <property type="entry name" value="WH_DNA-bd_sf"/>
</dbReference>
<dbReference type="GO" id="GO:0003677">
    <property type="term" value="F:DNA binding"/>
    <property type="evidence" value="ECO:0007669"/>
    <property type="project" value="UniProtKB-KW"/>
</dbReference>
<dbReference type="InterPro" id="IPR000847">
    <property type="entry name" value="LysR_HTH_N"/>
</dbReference>
<dbReference type="EMBL" id="QKQS01000023">
    <property type="protein sequence ID" value="PZA10442.1"/>
    <property type="molecule type" value="Genomic_DNA"/>
</dbReference>
<evidence type="ECO:0000313" key="8">
    <source>
        <dbReference type="Proteomes" id="UP000248134"/>
    </source>
</evidence>
<dbReference type="RefSeq" id="WP_110786543.1">
    <property type="nucleotide sequence ID" value="NZ_QKQS01000023.1"/>
</dbReference>
<dbReference type="InterPro" id="IPR005119">
    <property type="entry name" value="LysR_subst-bd"/>
</dbReference>
<evidence type="ECO:0000256" key="1">
    <source>
        <dbReference type="ARBA" id="ARBA00003502"/>
    </source>
</evidence>
<evidence type="ECO:0000256" key="5">
    <source>
        <dbReference type="ARBA" id="ARBA00023163"/>
    </source>
</evidence>
<comment type="similarity">
    <text evidence="2">Belongs to the LysR transcriptional regulatory family.</text>
</comment>
<dbReference type="AlphaFoldDB" id="A0A323UC34"/>
<evidence type="ECO:0000313" key="7">
    <source>
        <dbReference type="EMBL" id="PZA10442.1"/>
    </source>
</evidence>
<proteinExistence type="inferred from homology"/>
<keyword evidence="3" id="KW-0805">Transcription regulation</keyword>
<keyword evidence="5" id="KW-0804">Transcription</keyword>
<reference evidence="7 8" key="1">
    <citation type="submission" date="2018-06" db="EMBL/GenBank/DDBJ databases">
        <title>Draft Whole-Genome Sequence of the purple photosynthetic bacterium Rhodospeudomonas palustris XCP.</title>
        <authorList>
            <person name="Rayyan A."/>
            <person name="Meyer T.E."/>
            <person name="Kyndt J.A."/>
        </authorList>
    </citation>
    <scope>NUCLEOTIDE SEQUENCE [LARGE SCALE GENOMIC DNA]</scope>
    <source>
        <strain evidence="7 8">XCP</strain>
    </source>
</reference>
<organism evidence="7 8">
    <name type="scientific">Rhodopseudomonas palustris</name>
    <dbReference type="NCBI Taxonomy" id="1076"/>
    <lineage>
        <taxon>Bacteria</taxon>
        <taxon>Pseudomonadati</taxon>
        <taxon>Pseudomonadota</taxon>
        <taxon>Alphaproteobacteria</taxon>
        <taxon>Hyphomicrobiales</taxon>
        <taxon>Nitrobacteraceae</taxon>
        <taxon>Rhodopseudomonas</taxon>
    </lineage>
</organism>
<dbReference type="SUPFAM" id="SSF53850">
    <property type="entry name" value="Periplasmic binding protein-like II"/>
    <property type="match status" value="1"/>
</dbReference>
<evidence type="ECO:0000256" key="3">
    <source>
        <dbReference type="ARBA" id="ARBA00023015"/>
    </source>
</evidence>
<dbReference type="OrthoDB" id="9785974at2"/>
<comment type="function">
    <text evidence="1">NodD regulates the expression of the nodABCFE genes which encode other nodulation proteins. NodD is also a negative regulator of its own expression. Binds flavonoids as inducers.</text>
</comment>
<comment type="caution">
    <text evidence="7">The sequence shown here is derived from an EMBL/GenBank/DDBJ whole genome shotgun (WGS) entry which is preliminary data.</text>
</comment>
<dbReference type="Pfam" id="PF00126">
    <property type="entry name" value="HTH_1"/>
    <property type="match status" value="1"/>
</dbReference>
<evidence type="ECO:0000259" key="6">
    <source>
        <dbReference type="PROSITE" id="PS50931"/>
    </source>
</evidence>
<dbReference type="GO" id="GO:0005829">
    <property type="term" value="C:cytosol"/>
    <property type="evidence" value="ECO:0007669"/>
    <property type="project" value="TreeGrafter"/>
</dbReference>
<dbReference type="Proteomes" id="UP000248134">
    <property type="component" value="Unassembled WGS sequence"/>
</dbReference>
<dbReference type="Gene3D" id="3.40.190.290">
    <property type="match status" value="1"/>
</dbReference>
<gene>
    <name evidence="7" type="ORF">DNX69_13795</name>
</gene>